<dbReference type="EMBL" id="JARVKF010000433">
    <property type="protein sequence ID" value="KAK9413834.1"/>
    <property type="molecule type" value="Genomic_DNA"/>
</dbReference>
<proteinExistence type="predicted"/>
<keyword evidence="3" id="KW-1185">Reference proteome</keyword>
<dbReference type="Gene3D" id="2.170.150.40">
    <property type="entry name" value="Domain of unknown function (DUF427)"/>
    <property type="match status" value="1"/>
</dbReference>
<sequence>MPSGHAKAAVDGTVIADATAYEVVENNIYFPPSAIKSEYFSKTDHSTHCPWKGDANYYTIKVGDKNLDNAAWYYPETKEKANHIKGYVAFYQTKVDITTE</sequence>
<dbReference type="PANTHER" id="PTHR34310">
    <property type="entry name" value="DUF427 DOMAIN PROTEIN (AFU_ORTHOLOGUE AFUA_3G02220)"/>
    <property type="match status" value="1"/>
</dbReference>
<evidence type="ECO:0000259" key="1">
    <source>
        <dbReference type="Pfam" id="PF04248"/>
    </source>
</evidence>
<protein>
    <recommendedName>
        <fullName evidence="1">DUF427 domain-containing protein</fullName>
    </recommendedName>
</protein>
<evidence type="ECO:0000313" key="3">
    <source>
        <dbReference type="Proteomes" id="UP001408356"/>
    </source>
</evidence>
<evidence type="ECO:0000313" key="2">
    <source>
        <dbReference type="EMBL" id="KAK9413834.1"/>
    </source>
</evidence>
<dbReference type="PANTHER" id="PTHR34310:SF5">
    <property type="entry name" value="DUF427 DOMAIN PROTEIN (AFU_ORTHOLOGUE AFUA_3G02220)"/>
    <property type="match status" value="1"/>
</dbReference>
<dbReference type="Proteomes" id="UP001408356">
    <property type="component" value="Unassembled WGS sequence"/>
</dbReference>
<dbReference type="InterPro" id="IPR038694">
    <property type="entry name" value="DUF427_sf"/>
</dbReference>
<accession>A0ABR2UHI5</accession>
<organism evidence="2 3">
    <name type="scientific">Seiridium unicorne</name>
    <dbReference type="NCBI Taxonomy" id="138068"/>
    <lineage>
        <taxon>Eukaryota</taxon>
        <taxon>Fungi</taxon>
        <taxon>Dikarya</taxon>
        <taxon>Ascomycota</taxon>
        <taxon>Pezizomycotina</taxon>
        <taxon>Sordariomycetes</taxon>
        <taxon>Xylariomycetidae</taxon>
        <taxon>Amphisphaeriales</taxon>
        <taxon>Sporocadaceae</taxon>
        <taxon>Seiridium</taxon>
    </lineage>
</organism>
<dbReference type="Pfam" id="PF04248">
    <property type="entry name" value="NTP_transf_9"/>
    <property type="match status" value="1"/>
</dbReference>
<name>A0ABR2UHI5_9PEZI</name>
<dbReference type="InterPro" id="IPR007361">
    <property type="entry name" value="DUF427"/>
</dbReference>
<gene>
    <name evidence="2" type="ORF">SUNI508_11530</name>
</gene>
<comment type="caution">
    <text evidence="2">The sequence shown here is derived from an EMBL/GenBank/DDBJ whole genome shotgun (WGS) entry which is preliminary data.</text>
</comment>
<reference evidence="2 3" key="1">
    <citation type="journal article" date="2024" name="J. Plant Pathol.">
        <title>Sequence and assembly of the genome of Seiridium unicorne, isolate CBS 538.82, causal agent of cypress canker disease.</title>
        <authorList>
            <person name="Scali E."/>
            <person name="Rocca G.D."/>
            <person name="Danti R."/>
            <person name="Garbelotto M."/>
            <person name="Barberini S."/>
            <person name="Baroncelli R."/>
            <person name="Emiliani G."/>
        </authorList>
    </citation>
    <scope>NUCLEOTIDE SEQUENCE [LARGE SCALE GENOMIC DNA]</scope>
    <source>
        <strain evidence="2 3">BM-138-508</strain>
    </source>
</reference>
<feature type="domain" description="DUF427" evidence="1">
    <location>
        <begin position="7"/>
        <end position="92"/>
    </location>
</feature>